<evidence type="ECO:0000313" key="2">
    <source>
        <dbReference type="EMBL" id="TRY54958.1"/>
    </source>
</evidence>
<proteinExistence type="predicted"/>
<sequence>MASVYSTASDSSSQVTRLIAVISSRCLVVMAERGVDLSALPQEVRDQLAELDLELSEGVFTQFCIDEDEDEDGGGVGDEGDASMSPPLTETY</sequence>
<evidence type="ECO:0000256" key="1">
    <source>
        <dbReference type="SAM" id="MobiDB-lite"/>
    </source>
</evidence>
<gene>
    <name evidence="2" type="ORF">DNTS_020721</name>
</gene>
<keyword evidence="3" id="KW-1185">Reference proteome</keyword>
<accession>A0A553MP47</accession>
<organism evidence="2 3">
    <name type="scientific">Danionella cerebrum</name>
    <dbReference type="NCBI Taxonomy" id="2873325"/>
    <lineage>
        <taxon>Eukaryota</taxon>
        <taxon>Metazoa</taxon>
        <taxon>Chordata</taxon>
        <taxon>Craniata</taxon>
        <taxon>Vertebrata</taxon>
        <taxon>Euteleostomi</taxon>
        <taxon>Actinopterygii</taxon>
        <taxon>Neopterygii</taxon>
        <taxon>Teleostei</taxon>
        <taxon>Ostariophysi</taxon>
        <taxon>Cypriniformes</taxon>
        <taxon>Danionidae</taxon>
        <taxon>Danioninae</taxon>
        <taxon>Danionella</taxon>
    </lineage>
</organism>
<dbReference type="Proteomes" id="UP000316079">
    <property type="component" value="Unassembled WGS sequence"/>
</dbReference>
<feature type="region of interest" description="Disordered" evidence="1">
    <location>
        <begin position="66"/>
        <end position="92"/>
    </location>
</feature>
<dbReference type="AlphaFoldDB" id="A0A553MP47"/>
<protein>
    <submittedName>
        <fullName evidence="2">Uncharacterized protein</fullName>
    </submittedName>
</protein>
<feature type="compositionally biased region" description="Acidic residues" evidence="1">
    <location>
        <begin position="66"/>
        <end position="81"/>
    </location>
</feature>
<comment type="caution">
    <text evidence="2">The sequence shown here is derived from an EMBL/GenBank/DDBJ whole genome shotgun (WGS) entry which is preliminary data.</text>
</comment>
<dbReference type="EMBL" id="SRMA01027336">
    <property type="protein sequence ID" value="TRY54958.1"/>
    <property type="molecule type" value="Genomic_DNA"/>
</dbReference>
<dbReference type="OrthoDB" id="263283at2759"/>
<reference evidence="2 3" key="1">
    <citation type="journal article" date="2019" name="Sci. Data">
        <title>Hybrid genome assembly and annotation of Danionella translucida.</title>
        <authorList>
            <person name="Kadobianskyi M."/>
            <person name="Schulze L."/>
            <person name="Schuelke M."/>
            <person name="Judkewitz B."/>
        </authorList>
    </citation>
    <scope>NUCLEOTIDE SEQUENCE [LARGE SCALE GENOMIC DNA]</scope>
    <source>
        <strain evidence="2 3">Bolton</strain>
    </source>
</reference>
<evidence type="ECO:0000313" key="3">
    <source>
        <dbReference type="Proteomes" id="UP000316079"/>
    </source>
</evidence>
<name>A0A553MP47_9TELE</name>